<feature type="compositionally biased region" description="Basic residues" evidence="2">
    <location>
        <begin position="612"/>
        <end position="623"/>
    </location>
</feature>
<dbReference type="Proteomes" id="UP001497382">
    <property type="component" value="Unassembled WGS sequence"/>
</dbReference>
<sequence length="646" mass="75475">MDAENQQPDNDEIILEEIAETELVSVKESLKRLYDVWKIFGIDSSQKAQRAKAVWVHIKNLLKDIFDEETSFCNDIKERIENYRLKIQDLSKALSISPKEVNEGSLIKQEEMLRQELDSLSKLKHKRLKSYRDLKSVELQLCRILNMPEHQLPSNTGVPSENDLDELQQHINMLKKEKEMRQRKFCMVKKELTTIWETTELTPETPLEKEILSEKENFSLSNETFKALEEIISKAKKKKMELEDEKKTLLKKLNTLWERLKVDQSKRVEFLSNHVDYRLSTIKSIQQEIERCEKIKKDNIKMFISSLRQELHNLWDKCYVSEAIRQQFEYFSSPEATDEILESHEAEVEKWKNYYENVQHIIKKIEKRKELWELMIVFENKAADPNRFKNRKGNLLQEEKERKRLQKDLPALENNIFQDIEVYEATTGSPFLYYGQDYRQFVTNQWVERINQKETEKQERHKQHLLQLGNITGTPGKRPLLTTPKSAPSKMLKSSTGISLFQTPAAHCSKMAPNTTGKSMSKVTRLFTSRPNTIQRKDQKMILRERNQPNTLQPRTSPNGTTYTDFASELNRTSRWNLRSSVLATRKPGGTRISLNSNKNKKSLNSSQNKKSLSKSKRSRRSSKNISGALPGLTPARGKLGLPFLI</sequence>
<dbReference type="AlphaFoldDB" id="A0AAV2A1C5"/>
<organism evidence="3 4">
    <name type="scientific">Larinioides sclopetarius</name>
    <dbReference type="NCBI Taxonomy" id="280406"/>
    <lineage>
        <taxon>Eukaryota</taxon>
        <taxon>Metazoa</taxon>
        <taxon>Ecdysozoa</taxon>
        <taxon>Arthropoda</taxon>
        <taxon>Chelicerata</taxon>
        <taxon>Arachnida</taxon>
        <taxon>Araneae</taxon>
        <taxon>Araneomorphae</taxon>
        <taxon>Entelegynae</taxon>
        <taxon>Araneoidea</taxon>
        <taxon>Araneidae</taxon>
        <taxon>Larinioides</taxon>
    </lineage>
</organism>
<reference evidence="3 4" key="1">
    <citation type="submission" date="2024-04" db="EMBL/GenBank/DDBJ databases">
        <authorList>
            <person name="Rising A."/>
            <person name="Reimegard J."/>
            <person name="Sonavane S."/>
            <person name="Akerstrom W."/>
            <person name="Nylinder S."/>
            <person name="Hedman E."/>
            <person name="Kallberg Y."/>
        </authorList>
    </citation>
    <scope>NUCLEOTIDE SEQUENCE [LARGE SCALE GENOMIC DNA]</scope>
</reference>
<feature type="region of interest" description="Disordered" evidence="2">
    <location>
        <begin position="531"/>
        <end position="562"/>
    </location>
</feature>
<feature type="compositionally biased region" description="Polar residues" evidence="2">
    <location>
        <begin position="548"/>
        <end position="562"/>
    </location>
</feature>
<evidence type="ECO:0000313" key="3">
    <source>
        <dbReference type="EMBL" id="CAL1277472.1"/>
    </source>
</evidence>
<proteinExistence type="predicted"/>
<accession>A0AAV2A1C5</accession>
<feature type="coiled-coil region" evidence="1">
    <location>
        <begin position="225"/>
        <end position="252"/>
    </location>
</feature>
<feature type="region of interest" description="Disordered" evidence="2">
    <location>
        <begin position="588"/>
        <end position="634"/>
    </location>
</feature>
<feature type="compositionally biased region" description="Low complexity" evidence="2">
    <location>
        <begin position="594"/>
        <end position="611"/>
    </location>
</feature>
<gene>
    <name evidence="3" type="ORF">LARSCL_LOCUS9243</name>
</gene>
<evidence type="ECO:0000313" key="4">
    <source>
        <dbReference type="Proteomes" id="UP001497382"/>
    </source>
</evidence>
<dbReference type="InterPro" id="IPR007145">
    <property type="entry name" value="MAP65_Ase1_PRC1"/>
</dbReference>
<dbReference type="Pfam" id="PF03999">
    <property type="entry name" value="MAP65_ASE1"/>
    <property type="match status" value="1"/>
</dbReference>
<dbReference type="GO" id="GO:0005737">
    <property type="term" value="C:cytoplasm"/>
    <property type="evidence" value="ECO:0007669"/>
    <property type="project" value="TreeGrafter"/>
</dbReference>
<dbReference type="PANTHER" id="PTHR19321:SF41">
    <property type="entry name" value="FASCETTO-RELATED"/>
    <property type="match status" value="1"/>
</dbReference>
<evidence type="ECO:0000256" key="1">
    <source>
        <dbReference type="SAM" id="Coils"/>
    </source>
</evidence>
<protein>
    <recommendedName>
        <fullName evidence="5">Protein regulator of cytokinesis 1</fullName>
    </recommendedName>
</protein>
<dbReference type="GO" id="GO:0008017">
    <property type="term" value="F:microtubule binding"/>
    <property type="evidence" value="ECO:0007669"/>
    <property type="project" value="InterPro"/>
</dbReference>
<dbReference type="EMBL" id="CAXIEN010000102">
    <property type="protein sequence ID" value="CAL1277472.1"/>
    <property type="molecule type" value="Genomic_DNA"/>
</dbReference>
<comment type="caution">
    <text evidence="3">The sequence shown here is derived from an EMBL/GenBank/DDBJ whole genome shotgun (WGS) entry which is preliminary data.</text>
</comment>
<dbReference type="Gene3D" id="1.20.58.1520">
    <property type="match status" value="1"/>
</dbReference>
<keyword evidence="1" id="KW-0175">Coiled coil</keyword>
<dbReference type="GO" id="GO:1990023">
    <property type="term" value="C:mitotic spindle midzone"/>
    <property type="evidence" value="ECO:0007669"/>
    <property type="project" value="TreeGrafter"/>
</dbReference>
<keyword evidence="4" id="KW-1185">Reference proteome</keyword>
<evidence type="ECO:0000256" key="2">
    <source>
        <dbReference type="SAM" id="MobiDB-lite"/>
    </source>
</evidence>
<name>A0AAV2A1C5_9ARAC</name>
<dbReference type="PANTHER" id="PTHR19321">
    <property type="entry name" value="PROTEIN REGULATOR OF CYTOKINESIS 1 PRC1-RELATED"/>
    <property type="match status" value="1"/>
</dbReference>
<evidence type="ECO:0008006" key="5">
    <source>
        <dbReference type="Google" id="ProtNLM"/>
    </source>
</evidence>
<feature type="compositionally biased region" description="Basic and acidic residues" evidence="2">
    <location>
        <begin position="535"/>
        <end position="547"/>
    </location>
</feature>
<feature type="region of interest" description="Disordered" evidence="2">
    <location>
        <begin position="469"/>
        <end position="492"/>
    </location>
</feature>
<dbReference type="GO" id="GO:0051256">
    <property type="term" value="P:mitotic spindle midzone assembly"/>
    <property type="evidence" value="ECO:0007669"/>
    <property type="project" value="TreeGrafter"/>
</dbReference>